<proteinExistence type="predicted"/>
<evidence type="ECO:0000313" key="4">
    <source>
        <dbReference type="Proteomes" id="UP000288388"/>
    </source>
</evidence>
<reference evidence="3 4" key="1">
    <citation type="submission" date="2018-12" db="EMBL/GenBank/DDBJ databases">
        <title>A novel vanA-carrying plasmid in a clinical isolate of Enterococcus avium.</title>
        <authorList>
            <person name="Bernasconi O.J."/>
            <person name="Luzzaro F."/>
            <person name="Endimiani A."/>
        </authorList>
    </citation>
    <scope>NUCLEOTIDE SEQUENCE [LARGE SCALE GENOMIC DNA]</scope>
    <source>
        <strain evidence="3 4">LC0559/18</strain>
    </source>
</reference>
<dbReference type="EMBL" id="JARPWH010000136">
    <property type="protein sequence ID" value="MDT2404806.1"/>
    <property type="molecule type" value="Genomic_DNA"/>
</dbReference>
<evidence type="ECO:0000313" key="1">
    <source>
        <dbReference type="EMBL" id="MDT2404806.1"/>
    </source>
</evidence>
<dbReference type="EMBL" id="RYZS01000002">
    <property type="protein sequence ID" value="RVU92866.1"/>
    <property type="molecule type" value="Genomic_DNA"/>
</dbReference>
<name>A0A2N8PRL3_ENTAV</name>
<organism evidence="1 5">
    <name type="scientific">Enterococcus avium</name>
    <name type="common">Streptococcus avium</name>
    <dbReference type="NCBI Taxonomy" id="33945"/>
    <lineage>
        <taxon>Bacteria</taxon>
        <taxon>Bacillati</taxon>
        <taxon>Bacillota</taxon>
        <taxon>Bacilli</taxon>
        <taxon>Lactobacillales</taxon>
        <taxon>Enterococcaceae</taxon>
        <taxon>Enterococcus</taxon>
    </lineage>
</organism>
<dbReference type="Proteomes" id="UP001264335">
    <property type="component" value="Unassembled WGS sequence"/>
</dbReference>
<evidence type="ECO:0000313" key="5">
    <source>
        <dbReference type="Proteomes" id="UP001260773"/>
    </source>
</evidence>
<evidence type="ECO:0000313" key="2">
    <source>
        <dbReference type="EMBL" id="MDT2516961.1"/>
    </source>
</evidence>
<dbReference type="AlphaFoldDB" id="A0A2N8PRL3"/>
<dbReference type="RefSeq" id="WP_048719979.1">
    <property type="nucleotide sequence ID" value="NZ_JADPDV010000008.1"/>
</dbReference>
<comment type="caution">
    <text evidence="1">The sequence shown here is derived from an EMBL/GenBank/DDBJ whole genome shotgun (WGS) entry which is preliminary data.</text>
</comment>
<sequence length="134" mass="15552">MGEPFMSYHSDPLIRDYDDRRMAKWMGFYLSEHTAEMEAKKKERTTVWFRKPTMNEVAIAEVLEESYTSRTFVEIQINELNPEGFAYADIVGVIEGFRDTDIFVSHPTSGLQVIKNNSINHIRLLSSPKWSDLS</sequence>
<evidence type="ECO:0000313" key="3">
    <source>
        <dbReference type="EMBL" id="RVU92866.1"/>
    </source>
</evidence>
<dbReference type="Proteomes" id="UP001260773">
    <property type="component" value="Unassembled WGS sequence"/>
</dbReference>
<dbReference type="Proteomes" id="UP000288388">
    <property type="component" value="Unassembled WGS sequence"/>
</dbReference>
<reference evidence="1 6" key="2">
    <citation type="submission" date="2023-03" db="EMBL/GenBank/DDBJ databases">
        <authorList>
            <person name="Shen W."/>
            <person name="Cai J."/>
        </authorList>
    </citation>
    <scope>NUCLEOTIDE SEQUENCE</scope>
    <source>
        <strain evidence="1">P33-2</strain>
        <strain evidence="2 6">Y2</strain>
    </source>
</reference>
<dbReference type="EMBL" id="JARPWY010000126">
    <property type="protein sequence ID" value="MDT2516961.1"/>
    <property type="molecule type" value="Genomic_DNA"/>
</dbReference>
<evidence type="ECO:0000313" key="6">
    <source>
        <dbReference type="Proteomes" id="UP001264335"/>
    </source>
</evidence>
<protein>
    <submittedName>
        <fullName evidence="1">Uncharacterized protein</fullName>
    </submittedName>
</protein>
<accession>A0A2N8PRL3</accession>
<gene>
    <name evidence="3" type="ORF">EK398_20555</name>
    <name evidence="1" type="ORF">P7D43_20765</name>
    <name evidence="2" type="ORF">P7D79_22310</name>
</gene>